<name>A0AA38J8V1_9AGAR</name>
<accession>A0AA38J8V1</accession>
<keyword evidence="2" id="KW-1185">Reference proteome</keyword>
<gene>
    <name evidence="1" type="ORF">DFJ43DRAFT_1134707</name>
</gene>
<reference evidence="1" key="1">
    <citation type="submission" date="2022-08" db="EMBL/GenBank/DDBJ databases">
        <authorList>
            <consortium name="DOE Joint Genome Institute"/>
            <person name="Min B."/>
            <person name="Sierra-Patev S."/>
            <person name="Naranjo-Ortiz M."/>
            <person name="Looney B."/>
            <person name="Konkel Z."/>
            <person name="Slot J.C."/>
            <person name="Sakamoto Y."/>
            <person name="Steenwyk J.L."/>
            <person name="Rokas A."/>
            <person name="Carro J."/>
            <person name="Camarero S."/>
            <person name="Ferreira P."/>
            <person name="Molpeceres G."/>
            <person name="Ruiz-duenas F.J."/>
            <person name="Serrano A."/>
            <person name="Henrissat B."/>
            <person name="Drula E."/>
            <person name="Hughes K.W."/>
            <person name="Mata J.L."/>
            <person name="Ishikawa N.K."/>
            <person name="Vargas-Isla R."/>
            <person name="Ushijima S."/>
            <person name="Smith C.A."/>
            <person name="Ahrendt S."/>
            <person name="Andreopoulos W."/>
            <person name="He G."/>
            <person name="LaButti K."/>
            <person name="Lipzen A."/>
            <person name="Ng V."/>
            <person name="Riley R."/>
            <person name="Sandor L."/>
            <person name="Barry K."/>
            <person name="Martinez A.T."/>
            <person name="Xiao Y."/>
            <person name="Gibbons J.G."/>
            <person name="Terashima K."/>
            <person name="Hibbett D.S."/>
            <person name="Grigoriev I.V."/>
        </authorList>
    </citation>
    <scope>NUCLEOTIDE SEQUENCE</scope>
    <source>
        <strain evidence="1">ET3784</strain>
    </source>
</reference>
<evidence type="ECO:0000313" key="2">
    <source>
        <dbReference type="Proteomes" id="UP001176059"/>
    </source>
</evidence>
<dbReference type="AlphaFoldDB" id="A0AA38J8V1"/>
<protein>
    <submittedName>
        <fullName evidence="1">Uncharacterized protein</fullName>
    </submittedName>
</protein>
<organism evidence="1 2">
    <name type="scientific">Lentinula guzmanii</name>
    <dbReference type="NCBI Taxonomy" id="2804957"/>
    <lineage>
        <taxon>Eukaryota</taxon>
        <taxon>Fungi</taxon>
        <taxon>Dikarya</taxon>
        <taxon>Basidiomycota</taxon>
        <taxon>Agaricomycotina</taxon>
        <taxon>Agaricomycetes</taxon>
        <taxon>Agaricomycetidae</taxon>
        <taxon>Agaricales</taxon>
        <taxon>Marasmiineae</taxon>
        <taxon>Omphalotaceae</taxon>
        <taxon>Lentinula</taxon>
    </lineage>
</organism>
<proteinExistence type="predicted"/>
<sequence length="260" mass="29998">MTTVLFQQKIRSRTWLFKSGKSPVIDSRMWHRFLHKYKAQRPTCSVKNHKVLKTGHYTRFWCSQDEARKKKPKKSQDPNVKQRDNVGMKRYPCKSLLVISYAERHGGPPTLNIHFEHHQPHVHYYDVRMPEGAAAIIRQNADTLTPVQIAQKVRHVYPSVTSQQVSSAWSELSKMFWKRSDDQITSLKTLLAEYKDDIDVFDVGRLPDGVEMVCWGLKKINDELKGKVVEIGIDATFGVGSNMTSCIIFIHRVSTCLHGY</sequence>
<reference evidence="1" key="2">
    <citation type="journal article" date="2023" name="Proc. Natl. Acad. Sci. U.S.A.">
        <title>A global phylogenomic analysis of the shiitake genus Lentinula.</title>
        <authorList>
            <person name="Sierra-Patev S."/>
            <person name="Min B."/>
            <person name="Naranjo-Ortiz M."/>
            <person name="Looney B."/>
            <person name="Konkel Z."/>
            <person name="Slot J.C."/>
            <person name="Sakamoto Y."/>
            <person name="Steenwyk J.L."/>
            <person name="Rokas A."/>
            <person name="Carro J."/>
            <person name="Camarero S."/>
            <person name="Ferreira P."/>
            <person name="Molpeceres G."/>
            <person name="Ruiz-Duenas F.J."/>
            <person name="Serrano A."/>
            <person name="Henrissat B."/>
            <person name="Drula E."/>
            <person name="Hughes K.W."/>
            <person name="Mata J.L."/>
            <person name="Ishikawa N.K."/>
            <person name="Vargas-Isla R."/>
            <person name="Ushijima S."/>
            <person name="Smith C.A."/>
            <person name="Donoghue J."/>
            <person name="Ahrendt S."/>
            <person name="Andreopoulos W."/>
            <person name="He G."/>
            <person name="LaButti K."/>
            <person name="Lipzen A."/>
            <person name="Ng V."/>
            <person name="Riley R."/>
            <person name="Sandor L."/>
            <person name="Barry K."/>
            <person name="Martinez A.T."/>
            <person name="Xiao Y."/>
            <person name="Gibbons J.G."/>
            <person name="Terashima K."/>
            <person name="Grigoriev I.V."/>
            <person name="Hibbett D."/>
        </authorList>
    </citation>
    <scope>NUCLEOTIDE SEQUENCE</scope>
    <source>
        <strain evidence="1">ET3784</strain>
    </source>
</reference>
<dbReference type="EMBL" id="JANVFO010000085">
    <property type="protein sequence ID" value="KAJ3715274.1"/>
    <property type="molecule type" value="Genomic_DNA"/>
</dbReference>
<evidence type="ECO:0000313" key="1">
    <source>
        <dbReference type="EMBL" id="KAJ3715274.1"/>
    </source>
</evidence>
<comment type="caution">
    <text evidence="1">The sequence shown here is derived from an EMBL/GenBank/DDBJ whole genome shotgun (WGS) entry which is preliminary data.</text>
</comment>
<dbReference type="Proteomes" id="UP001176059">
    <property type="component" value="Unassembled WGS sequence"/>
</dbReference>